<sequence>MKLILYGKDNCGLCDEAKTILEILQQDYLFELEEVNIYNNNEWFEAYHLMIPVVQHEDTIVDAGMIDMEKIESYLKMKN</sequence>
<accession>A0ACC6M144</accession>
<evidence type="ECO:0000313" key="1">
    <source>
        <dbReference type="EMBL" id="MDX8044670.1"/>
    </source>
</evidence>
<name>A0ACC6M144_9BACI</name>
<dbReference type="Proteomes" id="UP001277972">
    <property type="component" value="Unassembled WGS sequence"/>
</dbReference>
<gene>
    <name evidence="1" type="ORF">SH601_01610</name>
</gene>
<comment type="caution">
    <text evidence="1">The sequence shown here is derived from an EMBL/GenBank/DDBJ whole genome shotgun (WGS) entry which is preliminary data.</text>
</comment>
<keyword evidence="2" id="KW-1185">Reference proteome</keyword>
<proteinExistence type="predicted"/>
<organism evidence="1 2">
    <name type="scientific">Gracilibacillus pellucidus</name>
    <dbReference type="NCBI Taxonomy" id="3095368"/>
    <lineage>
        <taxon>Bacteria</taxon>
        <taxon>Bacillati</taxon>
        <taxon>Bacillota</taxon>
        <taxon>Bacilli</taxon>
        <taxon>Bacillales</taxon>
        <taxon>Bacillaceae</taxon>
        <taxon>Gracilibacillus</taxon>
    </lineage>
</organism>
<protein>
    <submittedName>
        <fullName evidence="1">Glutaredoxin family protein</fullName>
    </submittedName>
</protein>
<dbReference type="EMBL" id="JAWZSR010000001">
    <property type="protein sequence ID" value="MDX8044670.1"/>
    <property type="molecule type" value="Genomic_DNA"/>
</dbReference>
<reference evidence="1" key="1">
    <citation type="submission" date="2023-11" db="EMBL/GenBank/DDBJ databases">
        <title>Gracilibacillus pellucida a moderately halophilic bacterium isolated from saline soil in Xinjiang province.</title>
        <authorList>
            <person name="Zhang Z."/>
            <person name="Tan F."/>
            <person name="Wang Y."/>
            <person name="Xia M."/>
        </authorList>
    </citation>
    <scope>NUCLEOTIDE SEQUENCE</scope>
    <source>
        <strain evidence="1">S3-1-1</strain>
    </source>
</reference>
<evidence type="ECO:0000313" key="2">
    <source>
        <dbReference type="Proteomes" id="UP001277972"/>
    </source>
</evidence>